<dbReference type="InterPro" id="IPR049704">
    <property type="entry name" value="Aminotrans_3_PPA_site"/>
</dbReference>
<evidence type="ECO:0000256" key="5">
    <source>
        <dbReference type="ARBA" id="ARBA00023444"/>
    </source>
</evidence>
<dbReference type="AlphaFoldDB" id="A0A7C4D8Q0"/>
<comment type="caution">
    <text evidence="7">The sequence shown here is derived from an EMBL/GenBank/DDBJ whole genome shotgun (WGS) entry which is preliminary data.</text>
</comment>
<evidence type="ECO:0000256" key="6">
    <source>
        <dbReference type="RuleBase" id="RU003560"/>
    </source>
</evidence>
<protein>
    <submittedName>
        <fullName evidence="7">Aminotransferase class III-fold pyridoxal phosphate-dependent enzyme</fullName>
    </submittedName>
</protein>
<dbReference type="GO" id="GO:0008483">
    <property type="term" value="F:transaminase activity"/>
    <property type="evidence" value="ECO:0007669"/>
    <property type="project" value="UniProtKB-KW"/>
</dbReference>
<keyword evidence="4" id="KW-0413">Isomerase</keyword>
<evidence type="ECO:0000256" key="1">
    <source>
        <dbReference type="ARBA" id="ARBA00001579"/>
    </source>
</evidence>
<dbReference type="InterPro" id="IPR015424">
    <property type="entry name" value="PyrdxlP-dep_Trfase"/>
</dbReference>
<dbReference type="Gene3D" id="3.90.1150.10">
    <property type="entry name" value="Aspartate Aminotransferase, domain 1"/>
    <property type="match status" value="1"/>
</dbReference>
<dbReference type="EMBL" id="DTBJ01000061">
    <property type="protein sequence ID" value="HGM59382.1"/>
    <property type="molecule type" value="Genomic_DNA"/>
</dbReference>
<evidence type="ECO:0000256" key="2">
    <source>
        <dbReference type="ARBA" id="ARBA00001933"/>
    </source>
</evidence>
<dbReference type="PANTHER" id="PTHR43713:SF3">
    <property type="entry name" value="GLUTAMATE-1-SEMIALDEHYDE 2,1-AMINOMUTASE 1, CHLOROPLASTIC-RELATED"/>
    <property type="match status" value="1"/>
</dbReference>
<dbReference type="InterPro" id="IPR005814">
    <property type="entry name" value="Aminotrans_3"/>
</dbReference>
<evidence type="ECO:0000313" key="7">
    <source>
        <dbReference type="EMBL" id="HGM59382.1"/>
    </source>
</evidence>
<organism evidence="7">
    <name type="scientific">Staphylothermus marinus</name>
    <dbReference type="NCBI Taxonomy" id="2280"/>
    <lineage>
        <taxon>Archaea</taxon>
        <taxon>Thermoproteota</taxon>
        <taxon>Thermoprotei</taxon>
        <taxon>Desulfurococcales</taxon>
        <taxon>Desulfurococcaceae</taxon>
        <taxon>Staphylothermus</taxon>
    </lineage>
</organism>
<dbReference type="PROSITE" id="PS00600">
    <property type="entry name" value="AA_TRANSFER_CLASS_3"/>
    <property type="match status" value="1"/>
</dbReference>
<comment type="pathway">
    <text evidence="5">Porphyrin-containing compound metabolism.</text>
</comment>
<comment type="catalytic activity">
    <reaction evidence="1">
        <text>(S)-4-amino-5-oxopentanoate = 5-aminolevulinate</text>
        <dbReference type="Rhea" id="RHEA:14265"/>
        <dbReference type="ChEBI" id="CHEBI:57501"/>
        <dbReference type="ChEBI" id="CHEBI:356416"/>
        <dbReference type="EC" id="5.4.3.8"/>
    </reaction>
</comment>
<evidence type="ECO:0000256" key="3">
    <source>
        <dbReference type="ARBA" id="ARBA00022898"/>
    </source>
</evidence>
<reference evidence="7" key="1">
    <citation type="journal article" date="2020" name="mSystems">
        <title>Genome- and Community-Level Interaction Insights into Carbon Utilization and Element Cycling Functions of Hydrothermarchaeota in Hydrothermal Sediment.</title>
        <authorList>
            <person name="Zhou Z."/>
            <person name="Liu Y."/>
            <person name="Xu W."/>
            <person name="Pan J."/>
            <person name="Luo Z.H."/>
            <person name="Li M."/>
        </authorList>
    </citation>
    <scope>NUCLEOTIDE SEQUENCE [LARGE SCALE GENOMIC DNA]</scope>
    <source>
        <strain evidence="7">SpSt-642</strain>
    </source>
</reference>
<accession>A0A7C4D8Q0</accession>
<dbReference type="Pfam" id="PF00202">
    <property type="entry name" value="Aminotran_3"/>
    <property type="match status" value="1"/>
</dbReference>
<sequence>MNKEIELKNYLNKLFNEYEARTRKSKELFEKAYKYLPGGVDYSIRFFKPYPLFIVKGDGPYVWDVDGNQYIDLWMGHGVNILGHKPDFVLENVDKIERNGINLGFENPYVVEYAEFLVKTLPHIEQFKFCNTGTEANMYALRLARAFTKRNYIIKIEGGWHGGLDQLHYGVYPPFNELDSLGIPRDYVKYTLLAPFNELDVVEKYLRKYDVACILLEPVPGAGGCIEPSIEYLNGLRKLTNEYGALLVFDEVITGFRLSYGGAQEYFNIRADLVIYGKILGGGYPGAGGFAGSREIMEYLDQVKRPHSRDRCSVSGTFIGNTVTIIAGYTLIKYLYENRDKYESFNKLWRETAMKLDSICEHYDRLCWITNVGNLTGIHFTENKPLNVNQAYLKRWSNIVYDVAHVYFRLNNILYMTPHMIHFLPSMIHNREHCDRIINTFEKLINELRNLIK</sequence>
<evidence type="ECO:0000256" key="4">
    <source>
        <dbReference type="ARBA" id="ARBA00023235"/>
    </source>
</evidence>
<dbReference type="PANTHER" id="PTHR43713">
    <property type="entry name" value="GLUTAMATE-1-SEMIALDEHYDE 2,1-AMINOMUTASE"/>
    <property type="match status" value="1"/>
</dbReference>
<gene>
    <name evidence="7" type="ORF">ENU14_07375</name>
</gene>
<dbReference type="GO" id="GO:0042286">
    <property type="term" value="F:glutamate-1-semialdehyde 2,1-aminomutase activity"/>
    <property type="evidence" value="ECO:0007669"/>
    <property type="project" value="UniProtKB-EC"/>
</dbReference>
<comment type="similarity">
    <text evidence="6">Belongs to the class-III pyridoxal-phosphate-dependent aminotransferase family.</text>
</comment>
<dbReference type="InterPro" id="IPR015422">
    <property type="entry name" value="PyrdxlP-dep_Trfase_small"/>
</dbReference>
<dbReference type="Gene3D" id="3.40.640.10">
    <property type="entry name" value="Type I PLP-dependent aspartate aminotransferase-like (Major domain)"/>
    <property type="match status" value="1"/>
</dbReference>
<keyword evidence="7" id="KW-0032">Aminotransferase</keyword>
<dbReference type="GO" id="GO:0030170">
    <property type="term" value="F:pyridoxal phosphate binding"/>
    <property type="evidence" value="ECO:0007669"/>
    <property type="project" value="InterPro"/>
</dbReference>
<keyword evidence="7" id="KW-0808">Transferase</keyword>
<name>A0A7C4D8Q0_STAMA</name>
<comment type="cofactor">
    <cofactor evidence="2">
        <name>pyridoxal 5'-phosphate</name>
        <dbReference type="ChEBI" id="CHEBI:597326"/>
    </cofactor>
</comment>
<keyword evidence="3 6" id="KW-0663">Pyridoxal phosphate</keyword>
<dbReference type="CDD" id="cd00610">
    <property type="entry name" value="OAT_like"/>
    <property type="match status" value="1"/>
</dbReference>
<dbReference type="SUPFAM" id="SSF53383">
    <property type="entry name" value="PLP-dependent transferases"/>
    <property type="match status" value="1"/>
</dbReference>
<dbReference type="InterPro" id="IPR015421">
    <property type="entry name" value="PyrdxlP-dep_Trfase_major"/>
</dbReference>
<proteinExistence type="inferred from homology"/>